<organism evidence="1 2">
    <name type="scientific">Linum trigynum</name>
    <dbReference type="NCBI Taxonomy" id="586398"/>
    <lineage>
        <taxon>Eukaryota</taxon>
        <taxon>Viridiplantae</taxon>
        <taxon>Streptophyta</taxon>
        <taxon>Embryophyta</taxon>
        <taxon>Tracheophyta</taxon>
        <taxon>Spermatophyta</taxon>
        <taxon>Magnoliopsida</taxon>
        <taxon>eudicotyledons</taxon>
        <taxon>Gunneridae</taxon>
        <taxon>Pentapetalae</taxon>
        <taxon>rosids</taxon>
        <taxon>fabids</taxon>
        <taxon>Malpighiales</taxon>
        <taxon>Linaceae</taxon>
        <taxon>Linum</taxon>
    </lineage>
</organism>
<dbReference type="EMBL" id="OZ034819">
    <property type="protein sequence ID" value="CAL1391814.1"/>
    <property type="molecule type" value="Genomic_DNA"/>
</dbReference>
<dbReference type="AlphaFoldDB" id="A0AAV2F0X2"/>
<accession>A0AAV2F0X2</accession>
<keyword evidence="2" id="KW-1185">Reference proteome</keyword>
<sequence length="86" mass="9529">MTMVRNDNDIINRGASIPLETTMTEVDGSGNDDGSSATIYGRSGDLILDGGKDFTVELRMEQRRRRYDLKSEAGVDIGCSFHNDRD</sequence>
<evidence type="ECO:0000313" key="1">
    <source>
        <dbReference type="EMBL" id="CAL1391814.1"/>
    </source>
</evidence>
<reference evidence="1 2" key="1">
    <citation type="submission" date="2024-04" db="EMBL/GenBank/DDBJ databases">
        <authorList>
            <person name="Fracassetti M."/>
        </authorList>
    </citation>
    <scope>NUCLEOTIDE SEQUENCE [LARGE SCALE GENOMIC DNA]</scope>
</reference>
<name>A0AAV2F0X2_9ROSI</name>
<dbReference type="Proteomes" id="UP001497516">
    <property type="component" value="Chromosome 6"/>
</dbReference>
<proteinExistence type="predicted"/>
<gene>
    <name evidence="1" type="ORF">LTRI10_LOCUS32504</name>
</gene>
<protein>
    <submittedName>
        <fullName evidence="1">Uncharacterized protein</fullName>
    </submittedName>
</protein>
<evidence type="ECO:0000313" key="2">
    <source>
        <dbReference type="Proteomes" id="UP001497516"/>
    </source>
</evidence>